<comment type="caution">
    <text evidence="6">The sequence shown here is derived from an EMBL/GenBank/DDBJ whole genome shotgun (WGS) entry which is preliminary data.</text>
</comment>
<dbReference type="RefSeq" id="WP_007319443.1">
    <property type="nucleotide sequence ID" value="NZ_BAEH01000106.1"/>
</dbReference>
<dbReference type="GO" id="GO:0016740">
    <property type="term" value="F:transferase activity"/>
    <property type="evidence" value="ECO:0007669"/>
    <property type="project" value="UniProtKB-KW"/>
</dbReference>
<dbReference type="InterPro" id="IPR011009">
    <property type="entry name" value="Kinase-like_dom_sf"/>
</dbReference>
<dbReference type="Pfam" id="PF03109">
    <property type="entry name" value="ABC1"/>
    <property type="match status" value="1"/>
</dbReference>
<dbReference type="InterPro" id="IPR051409">
    <property type="entry name" value="Atypical_kinase_ADCK"/>
</dbReference>
<comment type="similarity">
    <text evidence="1">Belongs to the protein kinase superfamily. ADCK protein kinase family.</text>
</comment>
<dbReference type="InterPro" id="IPR004147">
    <property type="entry name" value="ABC1_dom"/>
</dbReference>
<dbReference type="CDD" id="cd13970">
    <property type="entry name" value="ABC1_ADCK3"/>
    <property type="match status" value="1"/>
</dbReference>
<dbReference type="InterPro" id="IPR034646">
    <property type="entry name" value="ADCK3_dom"/>
</dbReference>
<dbReference type="PANTHER" id="PTHR43851">
    <property type="match status" value="1"/>
</dbReference>
<dbReference type="PANTHER" id="PTHR43851:SF3">
    <property type="entry name" value="COENZYME Q8"/>
    <property type="match status" value="1"/>
</dbReference>
<reference evidence="6 7" key="1">
    <citation type="submission" date="2011-12" db="EMBL/GenBank/DDBJ databases">
        <title>Whole genome shotgun sequence of Gordonia effusa NBRC 100432.</title>
        <authorList>
            <person name="Yoshida I."/>
            <person name="Takarada H."/>
            <person name="Hosoyama A."/>
            <person name="Tsuchikane K."/>
            <person name="Katsumata H."/>
            <person name="Yamazaki S."/>
            <person name="Fujita N."/>
        </authorList>
    </citation>
    <scope>NUCLEOTIDE SEQUENCE [LARGE SCALE GENOMIC DNA]</scope>
    <source>
        <strain evidence="6 7">NBRC 100432</strain>
    </source>
</reference>
<sequence>MASTGSRIKGLTRSAKVARLPMAIMVQRATSLGAKVLKRAEDGDFELDDALINEAAEQVFTVLGELKGGAMKVGQALSVAEAAVPDRFMGQYRDALSRLQAGAPPMSVSSTHRMLTQQLGSKWRTRFERFDDQPIAAASIGQVHRAVWSDGREVAVKVQYPGAEESLMADLKMFQMFSGAFSALLPGYNFKGMIDEFIASTADELDYRIESDYQRRFAKALTPNDPKFFVPRLVASSPRVMVSEWMEGTSLTKLIQSGTEDERNRAGNLLIEFALSSPERFGLVHCDPHPGNFQLLSDGRLGIIDFGASIEIPGGFPEYFGELVRLGLNEDYDGVVEVLRREKFLKPNAPIDYGPPLRIWGPLIEQLKTGSIHVSRDLLQDYVGRAMKVENMSVSNALAFSLPDNDTEQFPMLGRVGAGIIGICAQLGVTVEYRPLLERWLSGYAVASS</sequence>
<dbReference type="SUPFAM" id="SSF56112">
    <property type="entry name" value="Protein kinase-like (PK-like)"/>
    <property type="match status" value="1"/>
</dbReference>
<organism evidence="6 7">
    <name type="scientific">Gordonia effusa NBRC 100432</name>
    <dbReference type="NCBI Taxonomy" id="1077974"/>
    <lineage>
        <taxon>Bacteria</taxon>
        <taxon>Bacillati</taxon>
        <taxon>Actinomycetota</taxon>
        <taxon>Actinomycetes</taxon>
        <taxon>Mycobacteriales</taxon>
        <taxon>Gordoniaceae</taxon>
        <taxon>Gordonia</taxon>
    </lineage>
</organism>
<dbReference type="STRING" id="1077974.GOEFS_106_00040"/>
<gene>
    <name evidence="6" type="ORF">GOEFS_106_00040</name>
</gene>
<evidence type="ECO:0000256" key="1">
    <source>
        <dbReference type="ARBA" id="ARBA00009670"/>
    </source>
</evidence>
<dbReference type="eggNOG" id="COG0661">
    <property type="taxonomic scope" value="Bacteria"/>
</dbReference>
<keyword evidence="2" id="KW-0808">Transferase</keyword>
<evidence type="ECO:0000256" key="3">
    <source>
        <dbReference type="ARBA" id="ARBA00022741"/>
    </source>
</evidence>
<evidence type="ECO:0000259" key="5">
    <source>
        <dbReference type="Pfam" id="PF03109"/>
    </source>
</evidence>
<protein>
    <recommendedName>
        <fullName evidence="5">ABC1 atypical kinase-like domain-containing protein</fullName>
    </recommendedName>
</protein>
<accession>H0R4V7</accession>
<feature type="domain" description="ABC1 atypical kinase-like" evidence="5">
    <location>
        <begin position="98"/>
        <end position="338"/>
    </location>
</feature>
<dbReference type="Proteomes" id="UP000035034">
    <property type="component" value="Unassembled WGS sequence"/>
</dbReference>
<dbReference type="AlphaFoldDB" id="H0R4V7"/>
<dbReference type="EMBL" id="BAEH01000106">
    <property type="protein sequence ID" value="GAB20108.1"/>
    <property type="molecule type" value="Genomic_DNA"/>
</dbReference>
<dbReference type="OrthoDB" id="9795390at2"/>
<keyword evidence="3" id="KW-0547">Nucleotide-binding</keyword>
<keyword evidence="4" id="KW-0067">ATP-binding</keyword>
<evidence type="ECO:0000256" key="2">
    <source>
        <dbReference type="ARBA" id="ARBA00022679"/>
    </source>
</evidence>
<dbReference type="GO" id="GO:0005524">
    <property type="term" value="F:ATP binding"/>
    <property type="evidence" value="ECO:0007669"/>
    <property type="project" value="UniProtKB-KW"/>
</dbReference>
<keyword evidence="7" id="KW-1185">Reference proteome</keyword>
<name>H0R4V7_9ACTN</name>
<evidence type="ECO:0000313" key="7">
    <source>
        <dbReference type="Proteomes" id="UP000035034"/>
    </source>
</evidence>
<evidence type="ECO:0000256" key="4">
    <source>
        <dbReference type="ARBA" id="ARBA00022840"/>
    </source>
</evidence>
<proteinExistence type="inferred from homology"/>
<evidence type="ECO:0000313" key="6">
    <source>
        <dbReference type="EMBL" id="GAB20108.1"/>
    </source>
</evidence>